<accession>A0A380N1X7</accession>
<dbReference type="Pfam" id="PF01479">
    <property type="entry name" value="S4"/>
    <property type="match status" value="1"/>
</dbReference>
<keyword evidence="5 8" id="KW-0694">RNA-binding</keyword>
<feature type="domain" description="RNA-binding S4" evidence="10">
    <location>
        <begin position="21"/>
        <end position="78"/>
    </location>
</feature>
<evidence type="ECO:0000256" key="8">
    <source>
        <dbReference type="PROSITE-ProRule" id="PRU00182"/>
    </source>
</evidence>
<protein>
    <recommendedName>
        <fullName evidence="9">Pseudouridine synthase</fullName>
        <ecNumber evidence="9">5.4.99.-</ecNumber>
    </recommendedName>
</protein>
<dbReference type="Pfam" id="PF00849">
    <property type="entry name" value="PseudoU_synth_2"/>
    <property type="match status" value="1"/>
</dbReference>
<dbReference type="PANTHER" id="PTHR21600:SF92">
    <property type="entry name" value="RIBOSOMAL LARGE SUBUNIT PSEUDOURIDINE SYNTHASE C"/>
    <property type="match status" value="1"/>
</dbReference>
<dbReference type="SUPFAM" id="SSF55120">
    <property type="entry name" value="Pseudouridine synthase"/>
    <property type="match status" value="1"/>
</dbReference>
<comment type="similarity">
    <text evidence="3 9">Belongs to the pseudouridine synthase RluA family.</text>
</comment>
<name>A0A380N1X7_9GAMM</name>
<dbReference type="OrthoDB" id="9807829at2"/>
<dbReference type="InterPro" id="IPR002942">
    <property type="entry name" value="S4_RNA-bd"/>
</dbReference>
<dbReference type="InterPro" id="IPR020103">
    <property type="entry name" value="PsdUridine_synth_cat_dom_sf"/>
</dbReference>
<evidence type="ECO:0000313" key="12">
    <source>
        <dbReference type="Proteomes" id="UP000254575"/>
    </source>
</evidence>
<dbReference type="InterPro" id="IPR050188">
    <property type="entry name" value="RluA_PseudoU_synthase"/>
</dbReference>
<dbReference type="AlphaFoldDB" id="A0A380N1X7"/>
<dbReference type="Gene3D" id="3.10.290.10">
    <property type="entry name" value="RNA-binding S4 domain"/>
    <property type="match status" value="1"/>
</dbReference>
<dbReference type="InterPro" id="IPR006224">
    <property type="entry name" value="PsdUridine_synth_RluA-like_CS"/>
</dbReference>
<comment type="function">
    <text evidence="2">Responsible for synthesis of pseudouridine from uracil at positions 955, 2504 and 2580 in 23S ribosomal RNA.</text>
</comment>
<dbReference type="GO" id="GO:0000455">
    <property type="term" value="P:enzyme-directed rRNA pseudouridine synthesis"/>
    <property type="evidence" value="ECO:0007669"/>
    <property type="project" value="UniProtKB-ARBA"/>
</dbReference>
<dbReference type="EC" id="5.4.99.-" evidence="9"/>
<dbReference type="GO" id="GO:0160141">
    <property type="term" value="F:23S rRNA pseudouridine(955/2504/2580) synthase activity"/>
    <property type="evidence" value="ECO:0007669"/>
    <property type="project" value="UniProtKB-EC"/>
</dbReference>
<dbReference type="GO" id="GO:0003723">
    <property type="term" value="F:RNA binding"/>
    <property type="evidence" value="ECO:0007669"/>
    <property type="project" value="UniProtKB-KW"/>
</dbReference>
<dbReference type="RefSeq" id="WP_115219345.1">
    <property type="nucleotide sequence ID" value="NZ_UHIA01000004.1"/>
</dbReference>
<sequence>MNKLDVESVHFIKVESGDEGQRIDNFIRKRYPSLPKNRIYQMLRKGEVRLNKKRVKPTDRLTAGDELRMPPIIDAQRALTTVPPFWLERIRQAVIYEDAHFLILNKPAGIAVHAGSKQQYGLIDAVRAIWGEGYAELAHRLDRDTSGVLVLGKNRAALAGFQAAMHSGEVKKRYWALVSGKWNPQIKEVRIRLEKAMLQGGERMVLSRGEGQWARTYFCILRDFKEATLLEAVLDTGRTHQIRVSVQSKGHGIGGDGKYGDDAFNRRLRKAGFHGMFLHAKEIQFAYEGDEICVQAPLPDAHQQLLDKGNF</sequence>
<evidence type="ECO:0000256" key="6">
    <source>
        <dbReference type="ARBA" id="ARBA00023235"/>
    </source>
</evidence>
<reference evidence="11 12" key="1">
    <citation type="submission" date="2018-06" db="EMBL/GenBank/DDBJ databases">
        <authorList>
            <consortium name="Pathogen Informatics"/>
            <person name="Doyle S."/>
        </authorList>
    </citation>
    <scope>NUCLEOTIDE SEQUENCE [LARGE SCALE GENOMIC DNA]</scope>
    <source>
        <strain evidence="11 12">NCTC10717</strain>
    </source>
</reference>
<evidence type="ECO:0000256" key="3">
    <source>
        <dbReference type="ARBA" id="ARBA00010876"/>
    </source>
</evidence>
<keyword evidence="4" id="KW-0698">rRNA processing</keyword>
<keyword evidence="6 9" id="KW-0413">Isomerase</keyword>
<dbReference type="Proteomes" id="UP000254575">
    <property type="component" value="Unassembled WGS sequence"/>
</dbReference>
<evidence type="ECO:0000256" key="1">
    <source>
        <dbReference type="ARBA" id="ARBA00000381"/>
    </source>
</evidence>
<evidence type="ECO:0000259" key="10">
    <source>
        <dbReference type="SMART" id="SM00363"/>
    </source>
</evidence>
<comment type="catalytic activity">
    <reaction evidence="9">
        <text>a uridine in RNA = a pseudouridine in RNA</text>
        <dbReference type="Rhea" id="RHEA:48348"/>
        <dbReference type="Rhea" id="RHEA-COMP:12068"/>
        <dbReference type="Rhea" id="RHEA-COMP:12069"/>
        <dbReference type="ChEBI" id="CHEBI:65314"/>
        <dbReference type="ChEBI" id="CHEBI:65315"/>
    </reaction>
</comment>
<dbReference type="CDD" id="cd02869">
    <property type="entry name" value="PseudoU_synth_RluA_like"/>
    <property type="match status" value="1"/>
</dbReference>
<feature type="active site" evidence="7">
    <location>
        <position position="142"/>
    </location>
</feature>
<evidence type="ECO:0000256" key="4">
    <source>
        <dbReference type="ARBA" id="ARBA00022552"/>
    </source>
</evidence>
<dbReference type="PANTHER" id="PTHR21600">
    <property type="entry name" value="MITOCHONDRIAL RNA PSEUDOURIDINE SYNTHASE"/>
    <property type="match status" value="1"/>
</dbReference>
<evidence type="ECO:0000256" key="2">
    <source>
        <dbReference type="ARBA" id="ARBA00002876"/>
    </source>
</evidence>
<dbReference type="SMART" id="SM00363">
    <property type="entry name" value="S4"/>
    <property type="match status" value="1"/>
</dbReference>
<dbReference type="SUPFAM" id="SSF55174">
    <property type="entry name" value="Alpha-L RNA-binding motif"/>
    <property type="match status" value="1"/>
</dbReference>
<comment type="catalytic activity">
    <reaction evidence="1">
        <text>uridine(955/2504/2580) in 23S rRNA = pseudouridine(955/2504/2580) in 23S rRNA</text>
        <dbReference type="Rhea" id="RHEA:42528"/>
        <dbReference type="Rhea" id="RHEA-COMP:10099"/>
        <dbReference type="Rhea" id="RHEA-COMP:10100"/>
        <dbReference type="ChEBI" id="CHEBI:65314"/>
        <dbReference type="ChEBI" id="CHEBI:65315"/>
        <dbReference type="EC" id="5.4.99.24"/>
    </reaction>
</comment>
<dbReference type="InterPro" id="IPR006145">
    <property type="entry name" value="PsdUridine_synth_RsuA/RluA"/>
</dbReference>
<dbReference type="EMBL" id="UHIA01000004">
    <property type="protein sequence ID" value="SUO98528.1"/>
    <property type="molecule type" value="Genomic_DNA"/>
</dbReference>
<evidence type="ECO:0000256" key="7">
    <source>
        <dbReference type="PIRSR" id="PIRSR606225-1"/>
    </source>
</evidence>
<organism evidence="11 12">
    <name type="scientific">Suttonella indologenes</name>
    <dbReference type="NCBI Taxonomy" id="13276"/>
    <lineage>
        <taxon>Bacteria</taxon>
        <taxon>Pseudomonadati</taxon>
        <taxon>Pseudomonadota</taxon>
        <taxon>Gammaproteobacteria</taxon>
        <taxon>Cardiobacteriales</taxon>
        <taxon>Cardiobacteriaceae</taxon>
        <taxon>Suttonella</taxon>
    </lineage>
</organism>
<dbReference type="PROSITE" id="PS01129">
    <property type="entry name" value="PSI_RLU"/>
    <property type="match status" value="1"/>
</dbReference>
<dbReference type="InterPro" id="IPR036986">
    <property type="entry name" value="S4_RNA-bd_sf"/>
</dbReference>
<evidence type="ECO:0000256" key="5">
    <source>
        <dbReference type="ARBA" id="ARBA00022884"/>
    </source>
</evidence>
<dbReference type="NCBIfam" id="TIGR00005">
    <property type="entry name" value="rluA_subfam"/>
    <property type="match status" value="1"/>
</dbReference>
<proteinExistence type="inferred from homology"/>
<evidence type="ECO:0000256" key="9">
    <source>
        <dbReference type="RuleBase" id="RU362028"/>
    </source>
</evidence>
<dbReference type="InterPro" id="IPR006225">
    <property type="entry name" value="PsdUridine_synth_RluC/D"/>
</dbReference>
<dbReference type="PROSITE" id="PS50889">
    <property type="entry name" value="S4"/>
    <property type="match status" value="1"/>
</dbReference>
<gene>
    <name evidence="11" type="primary">rluC</name>
    <name evidence="11" type="ORF">NCTC10717_02280</name>
</gene>
<dbReference type="CDD" id="cd00165">
    <property type="entry name" value="S4"/>
    <property type="match status" value="1"/>
</dbReference>
<evidence type="ECO:0000313" key="11">
    <source>
        <dbReference type="EMBL" id="SUO98528.1"/>
    </source>
</evidence>
<dbReference type="Gene3D" id="3.30.2350.10">
    <property type="entry name" value="Pseudouridine synthase"/>
    <property type="match status" value="1"/>
</dbReference>
<keyword evidence="12" id="KW-1185">Reference proteome</keyword>